<proteinExistence type="predicted"/>
<feature type="transmembrane region" description="Helical" evidence="7">
    <location>
        <begin position="37"/>
        <end position="56"/>
    </location>
</feature>
<feature type="transmembrane region" description="Helical" evidence="7">
    <location>
        <begin position="68"/>
        <end position="90"/>
    </location>
</feature>
<evidence type="ECO:0000256" key="2">
    <source>
        <dbReference type="ARBA" id="ARBA00022448"/>
    </source>
</evidence>
<organism evidence="8">
    <name type="scientific">Hexamita inflata</name>
    <dbReference type="NCBI Taxonomy" id="28002"/>
    <lineage>
        <taxon>Eukaryota</taxon>
        <taxon>Metamonada</taxon>
        <taxon>Diplomonadida</taxon>
        <taxon>Hexamitidae</taxon>
        <taxon>Hexamitinae</taxon>
        <taxon>Hexamita</taxon>
    </lineage>
</organism>
<dbReference type="Pfam" id="PF03547">
    <property type="entry name" value="Mem_trans"/>
    <property type="match status" value="1"/>
</dbReference>
<comment type="caution">
    <text evidence="8">The sequence shown here is derived from an EMBL/GenBank/DDBJ whole genome shotgun (WGS) entry which is preliminary data.</text>
</comment>
<dbReference type="Proteomes" id="UP001642409">
    <property type="component" value="Unassembled WGS sequence"/>
</dbReference>
<evidence type="ECO:0000256" key="5">
    <source>
        <dbReference type="ARBA" id="ARBA00022989"/>
    </source>
</evidence>
<keyword evidence="3" id="KW-1003">Cell membrane</keyword>
<feature type="transmembrane region" description="Helical" evidence="7">
    <location>
        <begin position="6"/>
        <end position="25"/>
    </location>
</feature>
<keyword evidence="2" id="KW-0813">Transport</keyword>
<dbReference type="EMBL" id="CATOUU010000279">
    <property type="protein sequence ID" value="CAI9923224.1"/>
    <property type="molecule type" value="Genomic_DNA"/>
</dbReference>
<evidence type="ECO:0000256" key="3">
    <source>
        <dbReference type="ARBA" id="ARBA00022475"/>
    </source>
</evidence>
<sequence>MTLIISILNGILPVTFYVLVGYFLAHANVFPRDKYQVLLTLTFNVFFPISTVYSLGRKEILSEDFLIIISYYAASLSTMVICGLITPILFKQRRRFGFALSCSCTMMQNLIVTGLPIAQGFYDPADAEKYAFITMFAQLTSTIPICFFLFEYAKLREQSEPSFKIVCQIVLKSIWNTLKNPMINSIFLALIYNVVKSKYLPQLAQLPTYIEPFFNSCRALVSVFGVVSIGVFSQNEVHKIKIKVSKPDNKTNSGLNMVVFLVIRHVIFPVIQIGFMKLFDLPEQITKVNSAFSTCNTALQAFGLADAYEFEPTVAGMMVLIGMIVEVGATPLLGMLTSVIYTRKTALDE</sequence>
<comment type="subcellular location">
    <subcellularLocation>
        <location evidence="1">Membrane</location>
        <topology evidence="1">Multi-pass membrane protein</topology>
    </subcellularLocation>
</comment>
<keyword evidence="5 7" id="KW-1133">Transmembrane helix</keyword>
<feature type="transmembrane region" description="Helical" evidence="7">
    <location>
        <begin position="213"/>
        <end position="233"/>
    </location>
</feature>
<evidence type="ECO:0000256" key="7">
    <source>
        <dbReference type="SAM" id="Phobius"/>
    </source>
</evidence>
<dbReference type="GO" id="GO:0055085">
    <property type="term" value="P:transmembrane transport"/>
    <property type="evidence" value="ECO:0007669"/>
    <property type="project" value="InterPro"/>
</dbReference>
<keyword evidence="6 7" id="KW-0472">Membrane</keyword>
<feature type="transmembrane region" description="Helical" evidence="7">
    <location>
        <begin position="97"/>
        <end position="118"/>
    </location>
</feature>
<feature type="transmembrane region" description="Helical" evidence="7">
    <location>
        <begin position="254"/>
        <end position="275"/>
    </location>
</feature>
<evidence type="ECO:0000313" key="9">
    <source>
        <dbReference type="EMBL" id="CAL5980363.1"/>
    </source>
</evidence>
<keyword evidence="4 7" id="KW-0812">Transmembrane</keyword>
<dbReference type="EMBL" id="CAXDID020000012">
    <property type="protein sequence ID" value="CAL5980363.1"/>
    <property type="molecule type" value="Genomic_DNA"/>
</dbReference>
<dbReference type="GO" id="GO:0016020">
    <property type="term" value="C:membrane"/>
    <property type="evidence" value="ECO:0007669"/>
    <property type="project" value="UniProtKB-SubCell"/>
</dbReference>
<evidence type="ECO:0000256" key="1">
    <source>
        <dbReference type="ARBA" id="ARBA00004141"/>
    </source>
</evidence>
<dbReference type="AlphaFoldDB" id="A0AA86NP96"/>
<dbReference type="PANTHER" id="PTHR36838:SF3">
    <property type="entry name" value="TRANSPORTER AUXIN EFFLUX CARRIER EC FAMILY"/>
    <property type="match status" value="1"/>
</dbReference>
<feature type="transmembrane region" description="Helical" evidence="7">
    <location>
        <begin position="314"/>
        <end position="341"/>
    </location>
</feature>
<reference evidence="8" key="1">
    <citation type="submission" date="2023-06" db="EMBL/GenBank/DDBJ databases">
        <authorList>
            <person name="Kurt Z."/>
        </authorList>
    </citation>
    <scope>NUCLEOTIDE SEQUENCE</scope>
</reference>
<gene>
    <name evidence="8" type="ORF">HINF_LOCUS10869</name>
    <name evidence="9" type="ORF">HINF_LOCUS6135</name>
</gene>
<dbReference type="InterPro" id="IPR004776">
    <property type="entry name" value="Mem_transp_PIN-like"/>
</dbReference>
<keyword evidence="10" id="KW-1185">Reference proteome</keyword>
<reference evidence="9 10" key="2">
    <citation type="submission" date="2024-07" db="EMBL/GenBank/DDBJ databases">
        <authorList>
            <person name="Akdeniz Z."/>
        </authorList>
    </citation>
    <scope>NUCLEOTIDE SEQUENCE [LARGE SCALE GENOMIC DNA]</scope>
</reference>
<accession>A0AA86NP96</accession>
<evidence type="ECO:0000313" key="10">
    <source>
        <dbReference type="Proteomes" id="UP001642409"/>
    </source>
</evidence>
<dbReference type="PANTHER" id="PTHR36838">
    <property type="entry name" value="AUXIN EFFLUX CARRIER FAMILY PROTEIN"/>
    <property type="match status" value="1"/>
</dbReference>
<evidence type="ECO:0000313" key="8">
    <source>
        <dbReference type="EMBL" id="CAI9923224.1"/>
    </source>
</evidence>
<name>A0AA86NP96_9EUKA</name>
<evidence type="ECO:0000256" key="6">
    <source>
        <dbReference type="ARBA" id="ARBA00023136"/>
    </source>
</evidence>
<feature type="transmembrane region" description="Helical" evidence="7">
    <location>
        <begin position="174"/>
        <end position="193"/>
    </location>
</feature>
<evidence type="ECO:0000256" key="4">
    <source>
        <dbReference type="ARBA" id="ARBA00022692"/>
    </source>
</evidence>
<protein>
    <submittedName>
        <fullName evidence="8">Auxin efflux carrier</fullName>
    </submittedName>
    <submittedName>
        <fullName evidence="9">Auxin_efflux carrier</fullName>
    </submittedName>
</protein>
<feature type="transmembrane region" description="Helical" evidence="7">
    <location>
        <begin position="130"/>
        <end position="153"/>
    </location>
</feature>